<keyword evidence="2" id="KW-0472">Membrane</keyword>
<reference evidence="4" key="2">
    <citation type="submission" date="2014-07" db="EMBL/GenBank/DDBJ databases">
        <authorList>
            <person name="Hull J."/>
        </authorList>
    </citation>
    <scope>NUCLEOTIDE SEQUENCE</scope>
</reference>
<feature type="transmembrane region" description="Helical" evidence="2">
    <location>
        <begin position="209"/>
        <end position="230"/>
    </location>
</feature>
<feature type="chain" id="PRO_5002070726" evidence="3">
    <location>
        <begin position="20"/>
        <end position="255"/>
    </location>
</feature>
<gene>
    <name evidence="4" type="primary">GTF2IRD2_0</name>
    <name evidence="4" type="ORF">CM83_59871</name>
</gene>
<evidence type="ECO:0000256" key="2">
    <source>
        <dbReference type="SAM" id="Phobius"/>
    </source>
</evidence>
<evidence type="ECO:0000256" key="1">
    <source>
        <dbReference type="SAM" id="MobiDB-lite"/>
    </source>
</evidence>
<evidence type="ECO:0000256" key="3">
    <source>
        <dbReference type="SAM" id="SignalP"/>
    </source>
</evidence>
<dbReference type="EMBL" id="GBHO01040094">
    <property type="protein sequence ID" value="JAG03510.1"/>
    <property type="molecule type" value="Transcribed_RNA"/>
</dbReference>
<keyword evidence="2" id="KW-1133">Transmembrane helix</keyword>
<accession>A0A0A9WF64</accession>
<dbReference type="AlphaFoldDB" id="A0A0A9WF64"/>
<sequence>MWRLMKFVALLLCLKAAVSVDCDLPSPCAVVLAMRELCKNENICLNTLDNINNSKQIFCQSRVTKNTVQNVTRVLDQHKIPSASTKPHQESIQPNISATTTPKPQPVVQQTGSTKSNNYGNQSTTTTPILANQLPITTITTLSPKIHITETPTKIVSIQNESESNHPTDNSTSPQSSRLIQSTVIGKSQNNGSERIEATDKSSSSHTQFILIVLVGFMFGIISFIGMIFIRNKIRSRAQPQQRAYSNLIMADEPI</sequence>
<keyword evidence="3" id="KW-0732">Signal</keyword>
<organism evidence="4">
    <name type="scientific">Lygus hesperus</name>
    <name type="common">Western plant bug</name>
    <dbReference type="NCBI Taxonomy" id="30085"/>
    <lineage>
        <taxon>Eukaryota</taxon>
        <taxon>Metazoa</taxon>
        <taxon>Ecdysozoa</taxon>
        <taxon>Arthropoda</taxon>
        <taxon>Hexapoda</taxon>
        <taxon>Insecta</taxon>
        <taxon>Pterygota</taxon>
        <taxon>Neoptera</taxon>
        <taxon>Paraneoptera</taxon>
        <taxon>Hemiptera</taxon>
        <taxon>Heteroptera</taxon>
        <taxon>Panheteroptera</taxon>
        <taxon>Cimicomorpha</taxon>
        <taxon>Miridae</taxon>
        <taxon>Mirini</taxon>
        <taxon>Lygus</taxon>
    </lineage>
</organism>
<feature type="region of interest" description="Disordered" evidence="1">
    <location>
        <begin position="79"/>
        <end position="126"/>
    </location>
</feature>
<keyword evidence="2" id="KW-0812">Transmembrane</keyword>
<feature type="compositionally biased region" description="Polar residues" evidence="1">
    <location>
        <begin position="82"/>
        <end position="126"/>
    </location>
</feature>
<feature type="region of interest" description="Disordered" evidence="1">
    <location>
        <begin position="160"/>
        <end position="179"/>
    </location>
</feature>
<protein>
    <submittedName>
        <fullName evidence="4">General transcription factor II-I repeat domain-containing protein 2A</fullName>
    </submittedName>
</protein>
<evidence type="ECO:0000313" key="4">
    <source>
        <dbReference type="EMBL" id="JAG03510.1"/>
    </source>
</evidence>
<feature type="signal peptide" evidence="3">
    <location>
        <begin position="1"/>
        <end position="19"/>
    </location>
</feature>
<name>A0A0A9WF64_LYGHE</name>
<proteinExistence type="predicted"/>
<reference evidence="4" key="1">
    <citation type="journal article" date="2014" name="PLoS ONE">
        <title>Transcriptome-Based Identification of ABC Transporters in the Western Tarnished Plant Bug Lygus hesperus.</title>
        <authorList>
            <person name="Hull J.J."/>
            <person name="Chaney K."/>
            <person name="Geib S.M."/>
            <person name="Fabrick J.A."/>
            <person name="Brent C.S."/>
            <person name="Walsh D."/>
            <person name="Lavine L.C."/>
        </authorList>
    </citation>
    <scope>NUCLEOTIDE SEQUENCE</scope>
</reference>